<evidence type="ECO:0000256" key="3">
    <source>
        <dbReference type="ARBA" id="ARBA00022722"/>
    </source>
</evidence>
<feature type="binding site" evidence="8">
    <location>
        <position position="139"/>
    </location>
    <ligand>
        <name>Zn(2+)</name>
        <dbReference type="ChEBI" id="CHEBI:29105"/>
        <label>1</label>
        <note>catalytic</note>
    </ligand>
</feature>
<keyword evidence="5 8" id="KW-0255">Endonuclease</keyword>
<evidence type="ECO:0000256" key="4">
    <source>
        <dbReference type="ARBA" id="ARBA00022723"/>
    </source>
</evidence>
<feature type="binding site" evidence="8">
    <location>
        <position position="66"/>
    </location>
    <ligand>
        <name>Zn(2+)</name>
        <dbReference type="ChEBI" id="CHEBI:29105"/>
        <label>2</label>
        <note>catalytic</note>
    </ligand>
</feature>
<comment type="similarity">
    <text evidence="8">Belongs to the RNase Z family.</text>
</comment>
<feature type="binding site" evidence="8">
    <location>
        <position position="65"/>
    </location>
    <ligand>
        <name>Zn(2+)</name>
        <dbReference type="ChEBI" id="CHEBI:29105"/>
        <label>2</label>
        <note>catalytic</note>
    </ligand>
</feature>
<dbReference type="Gene3D" id="3.60.15.10">
    <property type="entry name" value="Ribonuclease Z/Hydroxyacylglutathione hydrolase-like"/>
    <property type="match status" value="1"/>
</dbReference>
<dbReference type="EMBL" id="MZGX01000006">
    <property type="protein sequence ID" value="OPX44953.1"/>
    <property type="molecule type" value="Genomic_DNA"/>
</dbReference>
<dbReference type="STRING" id="48256.CLHUN_11850"/>
<dbReference type="EC" id="3.1.26.11" evidence="8"/>
<feature type="binding site" evidence="8">
    <location>
        <position position="266"/>
    </location>
    <ligand>
        <name>Zn(2+)</name>
        <dbReference type="ChEBI" id="CHEBI:29105"/>
        <label>2</label>
        <note>catalytic</note>
    </ligand>
</feature>
<dbReference type="GO" id="GO:0008270">
    <property type="term" value="F:zinc ion binding"/>
    <property type="evidence" value="ECO:0007669"/>
    <property type="project" value="UniProtKB-UniRule"/>
</dbReference>
<keyword evidence="6 8" id="KW-0378">Hydrolase</keyword>
<keyword evidence="7 8" id="KW-0862">Zinc</keyword>
<feature type="binding site" evidence="8">
    <location>
        <position position="207"/>
    </location>
    <ligand>
        <name>Zn(2+)</name>
        <dbReference type="ChEBI" id="CHEBI:29105"/>
        <label>2</label>
        <note>catalytic</note>
    </ligand>
</feature>
<dbReference type="Proteomes" id="UP000191554">
    <property type="component" value="Unassembled WGS sequence"/>
</dbReference>
<keyword evidence="10" id="KW-1185">Reference proteome</keyword>
<organism evidence="9 10">
    <name type="scientific">Ruminiclostridium hungatei</name>
    <name type="common">Clostridium hungatei</name>
    <dbReference type="NCBI Taxonomy" id="48256"/>
    <lineage>
        <taxon>Bacteria</taxon>
        <taxon>Bacillati</taxon>
        <taxon>Bacillota</taxon>
        <taxon>Clostridia</taxon>
        <taxon>Eubacteriales</taxon>
        <taxon>Oscillospiraceae</taxon>
        <taxon>Ruminiclostridium</taxon>
    </lineage>
</organism>
<evidence type="ECO:0000256" key="2">
    <source>
        <dbReference type="ARBA" id="ARBA00022694"/>
    </source>
</evidence>
<comment type="catalytic activity">
    <reaction evidence="8">
        <text>Endonucleolytic cleavage of RNA, removing extra 3' nucleotides from tRNA precursor, generating 3' termini of tRNAs. A 3'-hydroxy group is left at the tRNA terminus and a 5'-phosphoryl group is left at the trailer molecule.</text>
        <dbReference type="EC" id="3.1.26.11"/>
    </reaction>
</comment>
<dbReference type="Pfam" id="PF23023">
    <property type="entry name" value="Anti-Pycsar_Apyc1"/>
    <property type="match status" value="1"/>
</dbReference>
<feature type="binding site" evidence="8">
    <location>
        <position position="61"/>
    </location>
    <ligand>
        <name>Zn(2+)</name>
        <dbReference type="ChEBI" id="CHEBI:29105"/>
        <label>1</label>
        <note>catalytic</note>
    </ligand>
</feature>
<evidence type="ECO:0000256" key="1">
    <source>
        <dbReference type="ARBA" id="ARBA00011738"/>
    </source>
</evidence>
<dbReference type="AlphaFoldDB" id="A0A1V4SMD2"/>
<feature type="binding site" evidence="8">
    <location>
        <position position="207"/>
    </location>
    <ligand>
        <name>Zn(2+)</name>
        <dbReference type="ChEBI" id="CHEBI:29105"/>
        <label>1</label>
        <note>catalytic</note>
    </ligand>
</feature>
<evidence type="ECO:0000256" key="6">
    <source>
        <dbReference type="ARBA" id="ARBA00022801"/>
    </source>
</evidence>
<dbReference type="RefSeq" id="WP_080063638.1">
    <property type="nucleotide sequence ID" value="NZ_MZGX01000006.1"/>
</dbReference>
<name>A0A1V4SMD2_RUMHU</name>
<keyword evidence="3 8" id="KW-0540">Nuclease</keyword>
<evidence type="ECO:0000313" key="10">
    <source>
        <dbReference type="Proteomes" id="UP000191554"/>
    </source>
</evidence>
<evidence type="ECO:0000313" key="9">
    <source>
        <dbReference type="EMBL" id="OPX44953.1"/>
    </source>
</evidence>
<dbReference type="SUPFAM" id="SSF56281">
    <property type="entry name" value="Metallo-hydrolase/oxidoreductase"/>
    <property type="match status" value="1"/>
</dbReference>
<keyword evidence="2 8" id="KW-0819">tRNA processing</keyword>
<protein>
    <recommendedName>
        <fullName evidence="8">Ribonuclease Z</fullName>
        <shortName evidence="8">RNase Z</shortName>
        <ecNumber evidence="8">3.1.26.11</ecNumber>
    </recommendedName>
    <alternativeName>
        <fullName evidence="8">tRNA 3 endonuclease</fullName>
    </alternativeName>
    <alternativeName>
        <fullName evidence="8">tRNase Z</fullName>
    </alternativeName>
</protein>
<comment type="subunit">
    <text evidence="1 8">Homodimer.</text>
</comment>
<dbReference type="PANTHER" id="PTHR46018">
    <property type="entry name" value="ZINC PHOSPHODIESTERASE ELAC PROTEIN 1"/>
    <property type="match status" value="1"/>
</dbReference>
<dbReference type="InterPro" id="IPR013471">
    <property type="entry name" value="RNase_Z/BN"/>
</dbReference>
<dbReference type="HAMAP" id="MF_01818">
    <property type="entry name" value="RNase_Z_BN"/>
    <property type="match status" value="1"/>
</dbReference>
<comment type="caution">
    <text evidence="9">The sequence shown here is derived from an EMBL/GenBank/DDBJ whole genome shotgun (WGS) entry which is preliminary data.</text>
</comment>
<comment type="function">
    <text evidence="8">Zinc phosphodiesterase, which displays some tRNA 3'-processing endonuclease activity. Probably involved in tRNA maturation, by removing a 3'-trailer from precursor tRNA.</text>
</comment>
<feature type="binding site" evidence="8">
    <location>
        <position position="63"/>
    </location>
    <ligand>
        <name>Zn(2+)</name>
        <dbReference type="ChEBI" id="CHEBI:29105"/>
        <label>1</label>
        <note>catalytic</note>
    </ligand>
</feature>
<keyword evidence="4 8" id="KW-0479">Metal-binding</keyword>
<dbReference type="NCBIfam" id="NF000801">
    <property type="entry name" value="PRK00055.1-3"/>
    <property type="match status" value="1"/>
</dbReference>
<gene>
    <name evidence="8 9" type="primary">rnz</name>
    <name evidence="9" type="ORF">CLHUN_11850</name>
</gene>
<evidence type="ECO:0000256" key="7">
    <source>
        <dbReference type="ARBA" id="ARBA00022833"/>
    </source>
</evidence>
<comment type="cofactor">
    <cofactor evidence="8">
        <name>Zn(2+)</name>
        <dbReference type="ChEBI" id="CHEBI:29105"/>
    </cofactor>
    <text evidence="8">Binds 2 Zn(2+) ions.</text>
</comment>
<dbReference type="GO" id="GO:0042781">
    <property type="term" value="F:3'-tRNA processing endoribonuclease activity"/>
    <property type="evidence" value="ECO:0007669"/>
    <property type="project" value="UniProtKB-UniRule"/>
</dbReference>
<dbReference type="PANTHER" id="PTHR46018:SF2">
    <property type="entry name" value="ZINC PHOSPHODIESTERASE ELAC PROTEIN 1"/>
    <property type="match status" value="1"/>
</dbReference>
<dbReference type="InterPro" id="IPR036866">
    <property type="entry name" value="RibonucZ/Hydroxyglut_hydro"/>
</dbReference>
<evidence type="ECO:0000256" key="8">
    <source>
        <dbReference type="HAMAP-Rule" id="MF_01818"/>
    </source>
</evidence>
<dbReference type="CDD" id="cd07717">
    <property type="entry name" value="RNaseZ_ZiPD-like_MBL-fold"/>
    <property type="match status" value="1"/>
</dbReference>
<sequence length="303" mass="34241">MLDVCLLGTGGMMPLPDRWLTSLLMRCKGRMLLVDCGEAGQIPVRLCGWGFKAIDAVLFTHYHADHVAGLPGLLLTLGNSGREEPLILMGPPGIRMVVEGLMVIAPRLPYDLKLLELPVNQVSEVQLDDVYIRSIPVEHWMPCLAYSFEIRRQGRFDSTRAEELGIPVNFWGLLQRGEEIRLGDRLISPEMVMGKPRKGIKVCYCTDTRPVESLVDFIKGSELFICEGMYGHNHELEKAVEKKHMLFSEAALLARYGEVGELWLTHFSPSLERPREFEASVRDIFKNTVVGSDLMKKNIKFKE</sequence>
<accession>A0A1V4SMD2</accession>
<reference evidence="9 10" key="1">
    <citation type="submission" date="2017-03" db="EMBL/GenBank/DDBJ databases">
        <title>Genome sequence of Clostridium hungatei DSM 14427.</title>
        <authorList>
            <person name="Poehlein A."/>
            <person name="Daniel R."/>
        </authorList>
    </citation>
    <scope>NUCLEOTIDE SEQUENCE [LARGE SCALE GENOMIC DNA]</scope>
    <source>
        <strain evidence="9 10">DSM 14427</strain>
    </source>
</reference>
<feature type="active site" description="Proton acceptor" evidence="8">
    <location>
        <position position="65"/>
    </location>
</feature>
<dbReference type="OrthoDB" id="9800940at2"/>
<evidence type="ECO:0000256" key="5">
    <source>
        <dbReference type="ARBA" id="ARBA00022759"/>
    </source>
</evidence>
<proteinExistence type="inferred from homology"/>